<dbReference type="SUPFAM" id="SSF103481">
    <property type="entry name" value="Multidrug resistance efflux transporter EmrE"/>
    <property type="match status" value="2"/>
</dbReference>
<evidence type="ECO:0000256" key="1">
    <source>
        <dbReference type="SAM" id="Phobius"/>
    </source>
</evidence>
<evidence type="ECO:0000313" key="4">
    <source>
        <dbReference type="Proteomes" id="UP000278085"/>
    </source>
</evidence>
<dbReference type="InterPro" id="IPR037185">
    <property type="entry name" value="EmrE-like"/>
</dbReference>
<keyword evidence="4" id="KW-1185">Reference proteome</keyword>
<feature type="transmembrane region" description="Helical" evidence="1">
    <location>
        <begin position="122"/>
        <end position="141"/>
    </location>
</feature>
<dbReference type="Proteomes" id="UP000278085">
    <property type="component" value="Unassembled WGS sequence"/>
</dbReference>
<feature type="domain" description="EamA" evidence="2">
    <location>
        <begin position="6"/>
        <end position="134"/>
    </location>
</feature>
<keyword evidence="1" id="KW-0472">Membrane</keyword>
<dbReference type="PANTHER" id="PTHR22911">
    <property type="entry name" value="ACYL-MALONYL CONDENSING ENZYME-RELATED"/>
    <property type="match status" value="1"/>
</dbReference>
<feature type="transmembrane region" description="Helical" evidence="1">
    <location>
        <begin position="7"/>
        <end position="26"/>
    </location>
</feature>
<dbReference type="GO" id="GO:0016020">
    <property type="term" value="C:membrane"/>
    <property type="evidence" value="ECO:0007669"/>
    <property type="project" value="InterPro"/>
</dbReference>
<feature type="transmembrane region" description="Helical" evidence="1">
    <location>
        <begin position="180"/>
        <end position="199"/>
    </location>
</feature>
<feature type="transmembrane region" description="Helical" evidence="1">
    <location>
        <begin position="147"/>
        <end position="168"/>
    </location>
</feature>
<feature type="transmembrane region" description="Helical" evidence="1">
    <location>
        <begin position="211"/>
        <end position="233"/>
    </location>
</feature>
<accession>A0A430HTM3</accession>
<protein>
    <submittedName>
        <fullName evidence="3">EamA family transporter</fullName>
    </submittedName>
</protein>
<feature type="transmembrane region" description="Helical" evidence="1">
    <location>
        <begin position="38"/>
        <end position="56"/>
    </location>
</feature>
<reference evidence="3 4" key="1">
    <citation type="submission" date="2018-12" db="EMBL/GenBank/DDBJ databases">
        <authorList>
            <person name="Yang E."/>
        </authorList>
    </citation>
    <scope>NUCLEOTIDE SEQUENCE [LARGE SCALE GENOMIC DNA]</scope>
    <source>
        <strain evidence="3 4">SOD</strain>
    </source>
</reference>
<gene>
    <name evidence="3" type="ORF">EJB06_01605</name>
</gene>
<proteinExistence type="predicted"/>
<keyword evidence="1" id="KW-0812">Transmembrane</keyword>
<evidence type="ECO:0000259" key="2">
    <source>
        <dbReference type="Pfam" id="PF00892"/>
    </source>
</evidence>
<organism evidence="3 4">
    <name type="scientific">Massilia atriviolacea</name>
    <dbReference type="NCBI Taxonomy" id="2495579"/>
    <lineage>
        <taxon>Bacteria</taxon>
        <taxon>Pseudomonadati</taxon>
        <taxon>Pseudomonadota</taxon>
        <taxon>Betaproteobacteria</taxon>
        <taxon>Burkholderiales</taxon>
        <taxon>Oxalobacteraceae</taxon>
        <taxon>Telluria group</taxon>
        <taxon>Massilia</taxon>
    </lineage>
</organism>
<feature type="transmembrane region" description="Helical" evidence="1">
    <location>
        <begin position="245"/>
        <end position="264"/>
    </location>
</feature>
<dbReference type="Pfam" id="PF00892">
    <property type="entry name" value="EamA"/>
    <property type="match status" value="1"/>
</dbReference>
<dbReference type="AlphaFoldDB" id="A0A430HTM3"/>
<comment type="caution">
    <text evidence="3">The sequence shown here is derived from an EMBL/GenBank/DDBJ whole genome shotgun (WGS) entry which is preliminary data.</text>
</comment>
<keyword evidence="1" id="KW-1133">Transmembrane helix</keyword>
<name>A0A430HTM3_9BURK</name>
<evidence type="ECO:0000313" key="3">
    <source>
        <dbReference type="EMBL" id="RSZ60860.1"/>
    </source>
</evidence>
<feature type="transmembrane region" description="Helical" evidence="1">
    <location>
        <begin position="270"/>
        <end position="286"/>
    </location>
</feature>
<dbReference type="InterPro" id="IPR000620">
    <property type="entry name" value="EamA_dom"/>
</dbReference>
<dbReference type="OrthoDB" id="7541381at2"/>
<feature type="transmembrane region" description="Helical" evidence="1">
    <location>
        <begin position="94"/>
        <end position="115"/>
    </location>
</feature>
<dbReference type="EMBL" id="RXLQ01000001">
    <property type="protein sequence ID" value="RSZ60860.1"/>
    <property type="molecule type" value="Genomic_DNA"/>
</dbReference>
<feature type="transmembrane region" description="Helical" evidence="1">
    <location>
        <begin position="68"/>
        <end position="88"/>
    </location>
</feature>
<dbReference type="RefSeq" id="WP_126072244.1">
    <property type="nucleotide sequence ID" value="NZ_CP051166.1"/>
</dbReference>
<dbReference type="PANTHER" id="PTHR22911:SF137">
    <property type="entry name" value="SOLUTE CARRIER FAMILY 35 MEMBER G2-RELATED"/>
    <property type="match status" value="1"/>
</dbReference>
<sequence>MKSSNWLTYAGITTLLWGVWGAFAGAPSGNGFPETLNYVVWALTMIVPAWVVMRRAGWRLQRDARSVWLGMVIGVLGAGGQMILFHAVKIGPTYLIFPIISLSPMVTIALSFFLLKERVGKLGMAGIVLAACALPLFDYAPGQPASMGLWFALSLAVLLAWGLQSYFIRLANASMDAESIFFYMTVSGLAFIPVALLLTDFSQPVNYGMSGPGLAAAIQVLNAIGALTLVYAFRFGKAIVVSPMVNAGAPLLTAIVAMAVAGVMPGQFKLAGILLALLAALLLALPEGEAEPDTDFSNRTQP</sequence>